<dbReference type="PANTHER" id="PTHR11952">
    <property type="entry name" value="UDP- GLUCOSE PYROPHOSPHORYLASE"/>
    <property type="match status" value="1"/>
</dbReference>
<evidence type="ECO:0000256" key="6">
    <source>
        <dbReference type="ARBA" id="ARBA00048493"/>
    </source>
</evidence>
<evidence type="ECO:0000256" key="3">
    <source>
        <dbReference type="ARBA" id="ARBA00012457"/>
    </source>
</evidence>
<gene>
    <name evidence="7" type="ORF">PBIL07802_LOCUS30092</name>
</gene>
<evidence type="ECO:0000256" key="4">
    <source>
        <dbReference type="ARBA" id="ARBA00022679"/>
    </source>
</evidence>
<dbReference type="InterPro" id="IPR039741">
    <property type="entry name" value="UDP-sugar_pyrophosphorylase"/>
</dbReference>
<dbReference type="EMBL" id="HBIB01045859">
    <property type="protein sequence ID" value="CAE0267746.1"/>
    <property type="molecule type" value="Transcribed_RNA"/>
</dbReference>
<evidence type="ECO:0000256" key="5">
    <source>
        <dbReference type="ARBA" id="ARBA00022695"/>
    </source>
</evidence>
<dbReference type="InterPro" id="IPR002618">
    <property type="entry name" value="UDPGP_fam"/>
</dbReference>
<accession>A0A7S3LWH2</accession>
<name>A0A7S3LWH2_9EUKA</name>
<comment type="pathway">
    <text evidence="1">Nucleotide-sugar biosynthesis; UDP-N-acetyl-alpha-D-glucosamine biosynthesis; UDP-N-acetyl-alpha-D-glucosamine from N-acetyl-alpha-D-glucosamine 1-phosphate: step 1/1.</text>
</comment>
<evidence type="ECO:0000313" key="7">
    <source>
        <dbReference type="EMBL" id="CAE0267746.1"/>
    </source>
</evidence>
<protein>
    <recommendedName>
        <fullName evidence="3">UDP-N-acetylglucosamine diphosphorylase</fullName>
        <ecNumber evidence="3">2.7.7.23</ecNumber>
    </recommendedName>
</protein>
<dbReference type="PANTHER" id="PTHR11952:SF2">
    <property type="entry name" value="LD24639P"/>
    <property type="match status" value="1"/>
</dbReference>
<proteinExistence type="inferred from homology"/>
<organism evidence="7">
    <name type="scientific">Palpitomonas bilix</name>
    <dbReference type="NCBI Taxonomy" id="652834"/>
    <lineage>
        <taxon>Eukaryota</taxon>
        <taxon>Eukaryota incertae sedis</taxon>
    </lineage>
</organism>
<dbReference type="Pfam" id="PF01704">
    <property type="entry name" value="UDPGP"/>
    <property type="match status" value="1"/>
</dbReference>
<reference evidence="7" key="1">
    <citation type="submission" date="2021-01" db="EMBL/GenBank/DDBJ databases">
        <authorList>
            <person name="Corre E."/>
            <person name="Pelletier E."/>
            <person name="Niang G."/>
            <person name="Scheremetjew M."/>
            <person name="Finn R."/>
            <person name="Kale V."/>
            <person name="Holt S."/>
            <person name="Cochrane G."/>
            <person name="Meng A."/>
            <person name="Brown T."/>
            <person name="Cohen L."/>
        </authorList>
    </citation>
    <scope>NUCLEOTIDE SEQUENCE</scope>
    <source>
        <strain evidence="7">NIES-2562</strain>
    </source>
</reference>
<comment type="similarity">
    <text evidence="2">Belongs to the UDPGP type 1 family.</text>
</comment>
<keyword evidence="5" id="KW-0548">Nucleotidyltransferase</keyword>
<dbReference type="EC" id="2.7.7.23" evidence="3"/>
<sequence>MEGRVRAELEKIGQQQLLRFWDKIDEEQREHLCKDIESLELERALKVFKETMSAKPSSKDNLAPLPAVEKLAAAGEKAEQWRKTGIDAAAKGKVGLVLLAGGQGTRLGTSDPKGMYNIGLPSGKSLFQLQAERLRRVQKLASEVAGQDVVIPWYVMTSPPTDEKTRSFFKDNEYFGLKKEDVFFFVQGALPCFDFDGNVLLEAAGSVTQAPDGNGGIYRALKRSGALADMEKRGVEFIHVYAVDNAIAKVADPTFIGYCIEKEADCGAKVVAKAHADEAVGVLALVDGKVGVVEYSEMSKEIAHSTSADGELEYNAGNICVHFYTRKFLEDVAELTLVHHFAKKKIPVANDDGEKFKPDENNGFKLEQFIFDVFYLSKNFAALEVVREEEFSPVKNAPGSKADSPDTARALLSNLHRRRLEAAGATIHGEGLVEVSPIVSYDGEGLDAVAKGKEFTAPIHIE</sequence>
<dbReference type="CDD" id="cd04193">
    <property type="entry name" value="UDPGlcNAc_PPase"/>
    <property type="match status" value="1"/>
</dbReference>
<dbReference type="SUPFAM" id="SSF53448">
    <property type="entry name" value="Nucleotide-diphospho-sugar transferases"/>
    <property type="match status" value="1"/>
</dbReference>
<comment type="catalytic activity">
    <reaction evidence="6">
        <text>N-acetyl-alpha-D-glucosamine 1-phosphate + UTP + H(+) = UDP-N-acetyl-alpha-D-glucosamine + diphosphate</text>
        <dbReference type="Rhea" id="RHEA:13509"/>
        <dbReference type="ChEBI" id="CHEBI:15378"/>
        <dbReference type="ChEBI" id="CHEBI:33019"/>
        <dbReference type="ChEBI" id="CHEBI:46398"/>
        <dbReference type="ChEBI" id="CHEBI:57705"/>
        <dbReference type="ChEBI" id="CHEBI:57776"/>
        <dbReference type="EC" id="2.7.7.23"/>
    </reaction>
</comment>
<dbReference type="Gene3D" id="3.90.550.10">
    <property type="entry name" value="Spore Coat Polysaccharide Biosynthesis Protein SpsA, Chain A"/>
    <property type="match status" value="1"/>
</dbReference>
<evidence type="ECO:0000256" key="1">
    <source>
        <dbReference type="ARBA" id="ARBA00005208"/>
    </source>
</evidence>
<dbReference type="AlphaFoldDB" id="A0A7S3LWH2"/>
<dbReference type="GO" id="GO:0003977">
    <property type="term" value="F:UDP-N-acetylglucosamine diphosphorylase activity"/>
    <property type="evidence" value="ECO:0007669"/>
    <property type="project" value="UniProtKB-EC"/>
</dbReference>
<keyword evidence="4" id="KW-0808">Transferase</keyword>
<evidence type="ECO:0000256" key="2">
    <source>
        <dbReference type="ARBA" id="ARBA00010401"/>
    </source>
</evidence>
<dbReference type="GO" id="GO:0006048">
    <property type="term" value="P:UDP-N-acetylglucosamine biosynthetic process"/>
    <property type="evidence" value="ECO:0007669"/>
    <property type="project" value="TreeGrafter"/>
</dbReference>
<dbReference type="InterPro" id="IPR029044">
    <property type="entry name" value="Nucleotide-diphossugar_trans"/>
</dbReference>